<evidence type="ECO:0000313" key="2">
    <source>
        <dbReference type="EMBL" id="AUN98951.1"/>
    </source>
</evidence>
<protein>
    <submittedName>
        <fullName evidence="2">Uncharacterized protein</fullName>
    </submittedName>
</protein>
<dbReference type="AlphaFoldDB" id="A0A2K9NTV2"/>
<dbReference type="SMART" id="SM00448">
    <property type="entry name" value="REC"/>
    <property type="match status" value="1"/>
</dbReference>
<accession>A0A2K9NTV2</accession>
<dbReference type="EMBL" id="CP025704">
    <property type="protein sequence ID" value="AUN98951.1"/>
    <property type="molecule type" value="Genomic_DNA"/>
</dbReference>
<dbReference type="Proteomes" id="UP000235584">
    <property type="component" value="Chromosome"/>
</dbReference>
<organism evidence="2 3">
    <name type="scientific">Bacteriovorax stolpii</name>
    <name type="common">Bdellovibrio stolpii</name>
    <dbReference type="NCBI Taxonomy" id="960"/>
    <lineage>
        <taxon>Bacteria</taxon>
        <taxon>Pseudomonadati</taxon>
        <taxon>Bdellovibrionota</taxon>
        <taxon>Bacteriovoracia</taxon>
        <taxon>Bacteriovoracales</taxon>
        <taxon>Bacteriovoracaceae</taxon>
        <taxon>Bacteriovorax</taxon>
    </lineage>
</organism>
<evidence type="ECO:0000256" key="1">
    <source>
        <dbReference type="ARBA" id="ARBA00022553"/>
    </source>
</evidence>
<keyword evidence="1" id="KW-0597">Phosphoprotein</keyword>
<keyword evidence="3" id="KW-1185">Reference proteome</keyword>
<evidence type="ECO:0000313" key="3">
    <source>
        <dbReference type="Proteomes" id="UP000235584"/>
    </source>
</evidence>
<dbReference type="InterPro" id="IPR011006">
    <property type="entry name" value="CheY-like_superfamily"/>
</dbReference>
<dbReference type="InterPro" id="IPR001789">
    <property type="entry name" value="Sig_transdc_resp-reg_receiver"/>
</dbReference>
<dbReference type="KEGG" id="bsto:C0V70_12740"/>
<name>A0A2K9NTV2_BACTC</name>
<dbReference type="InterPro" id="IPR050595">
    <property type="entry name" value="Bact_response_regulator"/>
</dbReference>
<reference evidence="2 3" key="1">
    <citation type="submission" date="2018-01" db="EMBL/GenBank/DDBJ databases">
        <title>Complete genome sequence of Bacteriovorax stolpii DSM12778.</title>
        <authorList>
            <person name="Tang B."/>
            <person name="Chang J."/>
        </authorList>
    </citation>
    <scope>NUCLEOTIDE SEQUENCE [LARGE SCALE GENOMIC DNA]</scope>
    <source>
        <strain evidence="2 3">DSM 12778</strain>
    </source>
</reference>
<dbReference type="Gene3D" id="3.40.50.2300">
    <property type="match status" value="1"/>
</dbReference>
<dbReference type="PROSITE" id="PS50110">
    <property type="entry name" value="RESPONSE_REGULATORY"/>
    <property type="match status" value="1"/>
</dbReference>
<proteinExistence type="predicted"/>
<dbReference type="RefSeq" id="WP_102244242.1">
    <property type="nucleotide sequence ID" value="NZ_CP025704.1"/>
</dbReference>
<dbReference type="SUPFAM" id="SSF52172">
    <property type="entry name" value="CheY-like"/>
    <property type="match status" value="1"/>
</dbReference>
<dbReference type="PANTHER" id="PTHR44591">
    <property type="entry name" value="STRESS RESPONSE REGULATOR PROTEIN 1"/>
    <property type="match status" value="1"/>
</dbReference>
<sequence>MSKTKFKILLVEDEPMVLEILKEGFSAQGHRVMTASSGNEAIEILKKERCDIVLSDLKMPNGNGMDVVSFVKTMKSAPIFFFLTGQSEYTAAECIAAGARNYFTKPFDIKKLIGQIENEFKMESLGLKLSCIE</sequence>
<dbReference type="PANTHER" id="PTHR44591:SF3">
    <property type="entry name" value="RESPONSE REGULATORY DOMAIN-CONTAINING PROTEIN"/>
    <property type="match status" value="1"/>
</dbReference>
<dbReference type="GO" id="GO:0000160">
    <property type="term" value="P:phosphorelay signal transduction system"/>
    <property type="evidence" value="ECO:0007669"/>
    <property type="project" value="InterPro"/>
</dbReference>
<dbReference type="OrthoDB" id="5294832at2"/>
<gene>
    <name evidence="2" type="ORF">C0V70_12740</name>
</gene>
<dbReference type="Pfam" id="PF00072">
    <property type="entry name" value="Response_reg"/>
    <property type="match status" value="1"/>
</dbReference>